<dbReference type="Gene3D" id="3.40.50.11780">
    <property type="match status" value="1"/>
</dbReference>
<feature type="domain" description="Tail sheath protein C-terminal" evidence="2">
    <location>
        <begin position="368"/>
        <end position="472"/>
    </location>
</feature>
<comment type="caution">
    <text evidence="3">The sequence shown here is derived from an EMBL/GenBank/DDBJ whole genome shotgun (WGS) entry which is preliminary data.</text>
</comment>
<reference evidence="3 4" key="1">
    <citation type="submission" date="2021-03" db="EMBL/GenBank/DDBJ databases">
        <authorList>
            <person name="Kim M.K."/>
        </authorList>
    </citation>
    <scope>NUCLEOTIDE SEQUENCE [LARGE SCALE GENOMIC DNA]</scope>
    <source>
        <strain evidence="3 4">BT442</strain>
    </source>
</reference>
<organism evidence="3 4">
    <name type="scientific">Hymenobacter negativus</name>
    <dbReference type="NCBI Taxonomy" id="2795026"/>
    <lineage>
        <taxon>Bacteria</taxon>
        <taxon>Pseudomonadati</taxon>
        <taxon>Bacteroidota</taxon>
        <taxon>Cytophagia</taxon>
        <taxon>Cytophagales</taxon>
        <taxon>Hymenobacteraceae</taxon>
        <taxon>Hymenobacter</taxon>
    </lineage>
</organism>
<protein>
    <submittedName>
        <fullName evidence="3">Phage tail sheath family protein</fullName>
    </submittedName>
</protein>
<dbReference type="InterPro" id="IPR020287">
    <property type="entry name" value="Tail_sheath_C"/>
</dbReference>
<dbReference type="InterPro" id="IPR052042">
    <property type="entry name" value="Tail_sheath_structural"/>
</dbReference>
<sequence length="479" mass="52374">MATLYKTPGVYIEEIPKFPPSVAPVETAIPAFIGYTEQAKEFIAADLLLKPKRITSMVEYSRLFGGPQPETGIDVSIVEKQDDSGATTSLSVSATLLEANRSKHIMYYALQMFFANGGGPCYIVSVGPYKTLGTALVESELKAGLDTLLKVDEPTLLVFPEAQFLGTIADFKALHDLALAQCELLKDRFVIMDVHGDDILMDDPTANLLDAIDNFRDDGIGANNLKYGAAYAPNLETILDFTVDETAIDVSYQLLPAAAATVKLSSMANTDNRKYELARTAIRDMACKLPPSSTIAGIYAAVDNNRGVWKAPANVSVTAVIKPTIDFTNAEQDQMNVDTTGGKSVNAIRPFTGKGTLVWGARTLAGNDNEWRYVSVRRLFIFVEESVKKATEQFVFEPNDANTWVRVQAMIENFLNTLWRQGALQGIKPEHAFYVAVGLGKTMTALDILEGRMLVEIGMAAVRPAEFIVLKFSHKMAES</sequence>
<dbReference type="EMBL" id="JAGETZ010000012">
    <property type="protein sequence ID" value="MBO2011566.1"/>
    <property type="molecule type" value="Genomic_DNA"/>
</dbReference>
<proteinExistence type="inferred from homology"/>
<dbReference type="PANTHER" id="PTHR35861">
    <property type="match status" value="1"/>
</dbReference>
<evidence type="ECO:0000313" key="4">
    <source>
        <dbReference type="Proteomes" id="UP000664369"/>
    </source>
</evidence>
<dbReference type="PANTHER" id="PTHR35861:SF1">
    <property type="entry name" value="PHAGE TAIL SHEATH PROTEIN"/>
    <property type="match status" value="1"/>
</dbReference>
<gene>
    <name evidence="3" type="ORF">J4E00_21045</name>
</gene>
<evidence type="ECO:0000313" key="3">
    <source>
        <dbReference type="EMBL" id="MBO2011566.1"/>
    </source>
</evidence>
<accession>A0ABS3QJY7</accession>
<keyword evidence="4" id="KW-1185">Reference proteome</keyword>
<dbReference type="RefSeq" id="WP_208177260.1">
    <property type="nucleotide sequence ID" value="NZ_JAGETZ010000012.1"/>
</dbReference>
<evidence type="ECO:0000259" key="2">
    <source>
        <dbReference type="Pfam" id="PF17482"/>
    </source>
</evidence>
<evidence type="ECO:0000256" key="1">
    <source>
        <dbReference type="ARBA" id="ARBA00008005"/>
    </source>
</evidence>
<name>A0ABS3QJY7_9BACT</name>
<dbReference type="Proteomes" id="UP000664369">
    <property type="component" value="Unassembled WGS sequence"/>
</dbReference>
<dbReference type="Pfam" id="PF17482">
    <property type="entry name" value="Phage_sheath_1C"/>
    <property type="match status" value="1"/>
</dbReference>
<comment type="similarity">
    <text evidence="1">Belongs to the myoviridae tail sheath protein family.</text>
</comment>